<accession>Q7UYX9</accession>
<gene>
    <name evidence="6" type="ordered locus">RB321</name>
</gene>
<evidence type="ECO:0000256" key="2">
    <source>
        <dbReference type="PROSITE-ProRule" id="PRU00169"/>
    </source>
</evidence>
<dbReference type="PROSITE" id="PS50110">
    <property type="entry name" value="RESPONSE_REGULATORY"/>
    <property type="match status" value="1"/>
</dbReference>
<dbReference type="CDD" id="cd06170">
    <property type="entry name" value="LuxR_C_like"/>
    <property type="match status" value="1"/>
</dbReference>
<keyword evidence="1" id="KW-0238">DNA-binding</keyword>
<dbReference type="InParanoid" id="Q7UYX9"/>
<dbReference type="InterPro" id="IPR039420">
    <property type="entry name" value="WalR-like"/>
</dbReference>
<feature type="region of interest" description="Disordered" evidence="3">
    <location>
        <begin position="19"/>
        <end position="38"/>
    </location>
</feature>
<evidence type="ECO:0000256" key="1">
    <source>
        <dbReference type="ARBA" id="ARBA00023125"/>
    </source>
</evidence>
<name>Q7UYX9_RHOBA</name>
<dbReference type="Gene3D" id="3.40.50.2300">
    <property type="match status" value="1"/>
</dbReference>
<evidence type="ECO:0000313" key="6">
    <source>
        <dbReference type="EMBL" id="CAD71512.1"/>
    </source>
</evidence>
<dbReference type="InterPro" id="IPR000792">
    <property type="entry name" value="Tscrpt_reg_LuxR_C"/>
</dbReference>
<dbReference type="SMART" id="SM00421">
    <property type="entry name" value="HTH_LUXR"/>
    <property type="match status" value="1"/>
</dbReference>
<dbReference type="OrthoDB" id="271936at2"/>
<dbReference type="HOGENOM" id="CLU_000445_90_4_0"/>
<dbReference type="InterPro" id="IPR011006">
    <property type="entry name" value="CheY-like_superfamily"/>
</dbReference>
<dbReference type="SMART" id="SM00448">
    <property type="entry name" value="REC"/>
    <property type="match status" value="1"/>
</dbReference>
<dbReference type="SUPFAM" id="SSF52172">
    <property type="entry name" value="CheY-like"/>
    <property type="match status" value="1"/>
</dbReference>
<evidence type="ECO:0000259" key="4">
    <source>
        <dbReference type="PROSITE" id="PS50043"/>
    </source>
</evidence>
<dbReference type="InterPro" id="IPR036388">
    <property type="entry name" value="WH-like_DNA-bd_sf"/>
</dbReference>
<dbReference type="GO" id="GO:0000976">
    <property type="term" value="F:transcription cis-regulatory region binding"/>
    <property type="evidence" value="ECO:0000318"/>
    <property type="project" value="GO_Central"/>
</dbReference>
<dbReference type="PRINTS" id="PR00038">
    <property type="entry name" value="HTHLUXR"/>
</dbReference>
<dbReference type="EnsemblBacteria" id="CAD71512">
    <property type="protein sequence ID" value="CAD71512"/>
    <property type="gene ID" value="RB321"/>
</dbReference>
<dbReference type="GO" id="GO:0003700">
    <property type="term" value="F:DNA-binding transcription factor activity"/>
    <property type="evidence" value="ECO:0000318"/>
    <property type="project" value="GO_Central"/>
</dbReference>
<dbReference type="GO" id="GO:0006355">
    <property type="term" value="P:regulation of DNA-templated transcription"/>
    <property type="evidence" value="ECO:0000318"/>
    <property type="project" value="GO_Central"/>
</dbReference>
<dbReference type="SUPFAM" id="SSF46894">
    <property type="entry name" value="C-terminal effector domain of the bipartite response regulators"/>
    <property type="match status" value="1"/>
</dbReference>
<dbReference type="PATRIC" id="fig|243090.15.peg.158"/>
<dbReference type="Gene3D" id="1.10.10.10">
    <property type="entry name" value="Winged helix-like DNA-binding domain superfamily/Winged helix DNA-binding domain"/>
    <property type="match status" value="1"/>
</dbReference>
<evidence type="ECO:0000313" key="7">
    <source>
        <dbReference type="Proteomes" id="UP000001025"/>
    </source>
</evidence>
<dbReference type="PANTHER" id="PTHR43214">
    <property type="entry name" value="TWO-COMPONENT RESPONSE REGULATOR"/>
    <property type="match status" value="1"/>
</dbReference>
<dbReference type="Pfam" id="PF00196">
    <property type="entry name" value="GerE"/>
    <property type="match status" value="1"/>
</dbReference>
<organism evidence="6 7">
    <name type="scientific">Rhodopirellula baltica (strain DSM 10527 / NCIMB 13988 / SH1)</name>
    <dbReference type="NCBI Taxonomy" id="243090"/>
    <lineage>
        <taxon>Bacteria</taxon>
        <taxon>Pseudomonadati</taxon>
        <taxon>Planctomycetota</taxon>
        <taxon>Planctomycetia</taxon>
        <taxon>Pirellulales</taxon>
        <taxon>Pirellulaceae</taxon>
        <taxon>Rhodopirellula</taxon>
    </lineage>
</organism>
<proteinExistence type="predicted"/>
<reference evidence="6 7" key="1">
    <citation type="journal article" date="2003" name="Proc. Natl. Acad. Sci. U.S.A.">
        <title>Complete genome sequence of the marine planctomycete Pirellula sp. strain 1.</title>
        <authorList>
            <person name="Gloeckner F.O."/>
            <person name="Kube M."/>
            <person name="Bauer M."/>
            <person name="Teeling H."/>
            <person name="Lombardot T."/>
            <person name="Ludwig W."/>
            <person name="Gade D."/>
            <person name="Beck A."/>
            <person name="Borzym K."/>
            <person name="Heitmann K."/>
            <person name="Rabus R."/>
            <person name="Schlesner H."/>
            <person name="Amann R."/>
            <person name="Reinhardt R."/>
        </authorList>
    </citation>
    <scope>NUCLEOTIDE SEQUENCE [LARGE SCALE GENOMIC DNA]</scope>
    <source>
        <strain evidence="7">DSM 10527 / NCIMB 13988 / SH1</strain>
    </source>
</reference>
<dbReference type="GO" id="GO:0000160">
    <property type="term" value="P:phosphorelay signal transduction system"/>
    <property type="evidence" value="ECO:0007669"/>
    <property type="project" value="InterPro"/>
</dbReference>
<dbReference type="Proteomes" id="UP000001025">
    <property type="component" value="Chromosome"/>
</dbReference>
<feature type="domain" description="Response regulatory" evidence="5">
    <location>
        <begin position="41"/>
        <end position="155"/>
    </location>
</feature>
<dbReference type="PROSITE" id="PS50043">
    <property type="entry name" value="HTH_LUXR_2"/>
    <property type="match status" value="1"/>
</dbReference>
<dbReference type="PANTHER" id="PTHR43214:SF44">
    <property type="entry name" value="TWO-COMPONENT RESPONSE REGULATOR"/>
    <property type="match status" value="1"/>
</dbReference>
<sequence length="251" mass="27833">MAVTTHAFSLDGSLMTALDNPNSDLFDPNASPQEDAGPEPVVYLVDDQQAELDLLQRWCSQEGLKTETFNQAEDLLKLLHADSHGCVVADLRMPRLSGLELQAEMSRRELTIPVILVTGHGDAENCRAAFQQGVFDFIEKGFRHEEILHAINSAIRKHRRDRFRHQVRKEALDLLRKISPRETEVMLLLAGGSPLKGIAQELSISVQTASKHRGSIFTKLNIDNEVDLYKMLLAAEVNLDVGPAALIPPAP</sequence>
<dbReference type="STRING" id="243090.RB321"/>
<feature type="modified residue" description="4-aspartylphosphate" evidence="2">
    <location>
        <position position="90"/>
    </location>
</feature>
<evidence type="ECO:0000256" key="3">
    <source>
        <dbReference type="SAM" id="MobiDB-lite"/>
    </source>
</evidence>
<dbReference type="EMBL" id="BX294133">
    <property type="protein sequence ID" value="CAD71512.1"/>
    <property type="molecule type" value="Genomic_DNA"/>
</dbReference>
<dbReference type="Pfam" id="PF00072">
    <property type="entry name" value="Response_reg"/>
    <property type="match status" value="1"/>
</dbReference>
<dbReference type="InterPro" id="IPR016032">
    <property type="entry name" value="Sig_transdc_resp-reg_C-effctor"/>
</dbReference>
<dbReference type="KEGG" id="rba:RB321"/>
<protein>
    <submittedName>
        <fullName evidence="6">Response regulator</fullName>
    </submittedName>
</protein>
<evidence type="ECO:0000259" key="5">
    <source>
        <dbReference type="PROSITE" id="PS50110"/>
    </source>
</evidence>
<keyword evidence="2" id="KW-0597">Phosphoprotein</keyword>
<feature type="domain" description="HTH luxR-type" evidence="4">
    <location>
        <begin position="171"/>
        <end position="236"/>
    </location>
</feature>
<dbReference type="eggNOG" id="COG4566">
    <property type="taxonomic scope" value="Bacteria"/>
</dbReference>
<keyword evidence="7" id="KW-1185">Reference proteome</keyword>
<dbReference type="InterPro" id="IPR001789">
    <property type="entry name" value="Sig_transdc_resp-reg_receiver"/>
</dbReference>
<dbReference type="AlphaFoldDB" id="Q7UYX9"/>